<dbReference type="AlphaFoldDB" id="A0A6J6D2W0"/>
<evidence type="ECO:0000313" key="1">
    <source>
        <dbReference type="EMBL" id="CAB4557746.1"/>
    </source>
</evidence>
<dbReference type="PROSITE" id="PS51257">
    <property type="entry name" value="PROKAR_LIPOPROTEIN"/>
    <property type="match status" value="1"/>
</dbReference>
<protein>
    <submittedName>
        <fullName evidence="1">Unannotated protein</fullName>
    </submittedName>
</protein>
<dbReference type="EMBL" id="CAEZSZ010000080">
    <property type="protein sequence ID" value="CAB4557746.1"/>
    <property type="molecule type" value="Genomic_DNA"/>
</dbReference>
<reference evidence="1" key="1">
    <citation type="submission" date="2020-05" db="EMBL/GenBank/DDBJ databases">
        <authorList>
            <person name="Chiriac C."/>
            <person name="Salcher M."/>
            <person name="Ghai R."/>
            <person name="Kavagutti S V."/>
        </authorList>
    </citation>
    <scope>NUCLEOTIDE SEQUENCE</scope>
</reference>
<sequence length="164" mass="17073">MIASKFTALAIAAGLVLGTSGCGLMSPIDSRIEYAPADGTQVDLETLKLRNFMYLTDGTVSAIAGSVVNPGLESKTLKISYTDAAVNEIKVVTISVNAGQKLDLGFNGTRALAINLGGSAGGVVNITVSEGMSEEVMNVPVLDNTFDFYQPIIDSLKLVEPSAQ</sequence>
<proteinExistence type="predicted"/>
<gene>
    <name evidence="1" type="ORF">UFOPK1561_00703</name>
</gene>
<accession>A0A6J6D2W0</accession>
<name>A0A6J6D2W0_9ZZZZ</name>
<organism evidence="1">
    <name type="scientific">freshwater metagenome</name>
    <dbReference type="NCBI Taxonomy" id="449393"/>
    <lineage>
        <taxon>unclassified sequences</taxon>
        <taxon>metagenomes</taxon>
        <taxon>ecological metagenomes</taxon>
    </lineage>
</organism>